<gene>
    <name evidence="2" type="ORF">BJX66DRAFT_276888</name>
</gene>
<proteinExistence type="predicted"/>
<feature type="region of interest" description="Disordered" evidence="1">
    <location>
        <begin position="18"/>
        <end position="51"/>
    </location>
</feature>
<dbReference type="EMBL" id="JBFTWV010000009">
    <property type="protein sequence ID" value="KAL2799194.1"/>
    <property type="molecule type" value="Genomic_DNA"/>
</dbReference>
<evidence type="ECO:0000256" key="1">
    <source>
        <dbReference type="SAM" id="MobiDB-lite"/>
    </source>
</evidence>
<evidence type="ECO:0000313" key="3">
    <source>
        <dbReference type="Proteomes" id="UP001610563"/>
    </source>
</evidence>
<organism evidence="2 3">
    <name type="scientific">Aspergillus keveii</name>
    <dbReference type="NCBI Taxonomy" id="714993"/>
    <lineage>
        <taxon>Eukaryota</taxon>
        <taxon>Fungi</taxon>
        <taxon>Dikarya</taxon>
        <taxon>Ascomycota</taxon>
        <taxon>Pezizomycotina</taxon>
        <taxon>Eurotiomycetes</taxon>
        <taxon>Eurotiomycetidae</taxon>
        <taxon>Eurotiales</taxon>
        <taxon>Aspergillaceae</taxon>
        <taxon>Aspergillus</taxon>
        <taxon>Aspergillus subgen. Nidulantes</taxon>
    </lineage>
</organism>
<name>A0ABR4GJG1_9EURO</name>
<protein>
    <submittedName>
        <fullName evidence="2">Uncharacterized protein</fullName>
    </submittedName>
</protein>
<keyword evidence="3" id="KW-1185">Reference proteome</keyword>
<sequence>MEWFERLLDGMGGREDSWGGIPAPGRITLGRRSRRNSETTKNGARSNNAGQRKLATEIAKPSLVVLLAVSTAWGKLGIHPLQELLFSSIYRPLCPAPLSNCLARGYPSCCVRLFRDTVQLVAQCNLCSPALRRGVCASALLSSPPFLLFVYICPSPIICPAFWPR</sequence>
<dbReference type="Proteomes" id="UP001610563">
    <property type="component" value="Unassembled WGS sequence"/>
</dbReference>
<reference evidence="2 3" key="1">
    <citation type="submission" date="2024-07" db="EMBL/GenBank/DDBJ databases">
        <title>Section-level genome sequencing and comparative genomics of Aspergillus sections Usti and Cavernicolus.</title>
        <authorList>
            <consortium name="Lawrence Berkeley National Laboratory"/>
            <person name="Nybo J.L."/>
            <person name="Vesth T.C."/>
            <person name="Theobald S."/>
            <person name="Frisvad J.C."/>
            <person name="Larsen T.O."/>
            <person name="Kjaerboelling I."/>
            <person name="Rothschild-Mancinelli K."/>
            <person name="Lyhne E.K."/>
            <person name="Kogle M.E."/>
            <person name="Barry K."/>
            <person name="Clum A."/>
            <person name="Na H."/>
            <person name="Ledsgaard L."/>
            <person name="Lin J."/>
            <person name="Lipzen A."/>
            <person name="Kuo A."/>
            <person name="Riley R."/>
            <person name="Mondo S."/>
            <person name="Labutti K."/>
            <person name="Haridas S."/>
            <person name="Pangalinan J."/>
            <person name="Salamov A.A."/>
            <person name="Simmons B.A."/>
            <person name="Magnuson J.K."/>
            <person name="Chen J."/>
            <person name="Drula E."/>
            <person name="Henrissat B."/>
            <person name="Wiebenga A."/>
            <person name="Lubbers R.J."/>
            <person name="Gomes A.C."/>
            <person name="Makela M.R."/>
            <person name="Stajich J."/>
            <person name="Grigoriev I.V."/>
            <person name="Mortensen U.H."/>
            <person name="De Vries R.P."/>
            <person name="Baker S.E."/>
            <person name="Andersen M.R."/>
        </authorList>
    </citation>
    <scope>NUCLEOTIDE SEQUENCE [LARGE SCALE GENOMIC DNA]</scope>
    <source>
        <strain evidence="2 3">CBS 209.92</strain>
    </source>
</reference>
<feature type="compositionally biased region" description="Polar residues" evidence="1">
    <location>
        <begin position="39"/>
        <end position="50"/>
    </location>
</feature>
<accession>A0ABR4GJG1</accession>
<evidence type="ECO:0000313" key="2">
    <source>
        <dbReference type="EMBL" id="KAL2799194.1"/>
    </source>
</evidence>
<comment type="caution">
    <text evidence="2">The sequence shown here is derived from an EMBL/GenBank/DDBJ whole genome shotgun (WGS) entry which is preliminary data.</text>
</comment>